<keyword evidence="4" id="KW-0677">Repeat</keyword>
<keyword evidence="10" id="KW-0393">Immunoglobulin domain</keyword>
<dbReference type="PANTHER" id="PTHR13771">
    <property type="entry name" value="INTERCELLULAR ADHESION MOLECULE"/>
    <property type="match status" value="1"/>
</dbReference>
<evidence type="ECO:0000256" key="8">
    <source>
        <dbReference type="ARBA" id="ARBA00023157"/>
    </source>
</evidence>
<keyword evidence="2" id="KW-0812">Transmembrane</keyword>
<dbReference type="SUPFAM" id="SSF48726">
    <property type="entry name" value="Immunoglobulin"/>
    <property type="match status" value="1"/>
</dbReference>
<reference evidence="13" key="2">
    <citation type="submission" date="2025-09" db="UniProtKB">
        <authorList>
            <consortium name="Ensembl"/>
        </authorList>
    </citation>
    <scope>IDENTIFICATION</scope>
</reference>
<comment type="subcellular location">
    <subcellularLocation>
        <location evidence="1">Membrane</location>
        <topology evidence="1">Single-pass type I membrane protein</topology>
    </subcellularLocation>
</comment>
<dbReference type="PROSITE" id="PS50835">
    <property type="entry name" value="IG_LIKE"/>
    <property type="match status" value="1"/>
</dbReference>
<keyword evidence="8" id="KW-1015">Disulfide bond</keyword>
<proteinExistence type="predicted"/>
<evidence type="ECO:0000256" key="2">
    <source>
        <dbReference type="ARBA" id="ARBA00022692"/>
    </source>
</evidence>
<dbReference type="Gene3D" id="2.60.40.10">
    <property type="entry name" value="Immunoglobulins"/>
    <property type="match status" value="2"/>
</dbReference>
<feature type="chain" id="PRO_5047472164" evidence="11">
    <location>
        <begin position="19"/>
        <end position="300"/>
    </location>
</feature>
<dbReference type="GeneID" id="115540487"/>
<dbReference type="PANTHER" id="PTHR13771:SF9">
    <property type="entry name" value="INTERCELLULAR ADHESION MOLECULE 5"/>
    <property type="match status" value="1"/>
</dbReference>
<accession>A0A8C4ZQP9</accession>
<evidence type="ECO:0000256" key="10">
    <source>
        <dbReference type="ARBA" id="ARBA00023319"/>
    </source>
</evidence>
<keyword evidence="7" id="KW-0472">Membrane</keyword>
<dbReference type="GO" id="GO:0016020">
    <property type="term" value="C:membrane"/>
    <property type="evidence" value="ECO:0007669"/>
    <property type="project" value="UniProtKB-SubCell"/>
</dbReference>
<feature type="domain" description="Ig-like" evidence="12">
    <location>
        <begin position="157"/>
        <end position="240"/>
    </location>
</feature>
<dbReference type="InterPro" id="IPR003987">
    <property type="entry name" value="ICAM_VCAM_N"/>
</dbReference>
<dbReference type="PRINTS" id="PR01472">
    <property type="entry name" value="ICAMVCAM1"/>
</dbReference>
<feature type="signal peptide" evidence="11">
    <location>
        <begin position="1"/>
        <end position="18"/>
    </location>
</feature>
<dbReference type="Ensembl" id="ENSGMOT00000019406.2">
    <property type="protein sequence ID" value="ENSGMOP00000018947.2"/>
    <property type="gene ID" value="ENSGMOG00000017614.2"/>
</dbReference>
<dbReference type="GeneTree" id="ENSGT00940000159005"/>
<keyword evidence="14" id="KW-1185">Reference proteome</keyword>
<sequence>MCVCRWLAMLLLPSVLDAATPHPASTLSQLHFQPPKPASLRPSISPALPSSLLPPSHSSLLQGQDFNSKQQCTLMISPSELVVRFGDPLFANCSIEMMEGPLGWLVEPDKQELTLVRFLVLNFTSLTVWGLKPKCFVMTDQSGDCSSVLHLTVYKPPDEVSISFVNHTGPLLEGHPYTLQCRVQEVAPVQNLTVTFYKGDTMLGPVQSSRNSVEAPVTETFTFSFNFSREDDGVQYWCEAKLNLGPHGPALPLVMQSQTLKAISLRAKGTTNANSGPFIPSILLLSIQFIYWVSNHVCSM</sequence>
<evidence type="ECO:0000256" key="6">
    <source>
        <dbReference type="ARBA" id="ARBA00022989"/>
    </source>
</evidence>
<dbReference type="GO" id="GO:0005178">
    <property type="term" value="F:integrin binding"/>
    <property type="evidence" value="ECO:0007669"/>
    <property type="project" value="InterPro"/>
</dbReference>
<name>A0A8C4ZQP9_GADMO</name>
<evidence type="ECO:0000313" key="13">
    <source>
        <dbReference type="Ensembl" id="ENSGMOP00000018947.2"/>
    </source>
</evidence>
<dbReference type="RefSeq" id="XP_030207689.1">
    <property type="nucleotide sequence ID" value="XM_030351829.1"/>
</dbReference>
<evidence type="ECO:0000256" key="9">
    <source>
        <dbReference type="ARBA" id="ARBA00023180"/>
    </source>
</evidence>
<evidence type="ECO:0000256" key="1">
    <source>
        <dbReference type="ARBA" id="ARBA00004479"/>
    </source>
</evidence>
<evidence type="ECO:0000256" key="11">
    <source>
        <dbReference type="SAM" id="SignalP"/>
    </source>
</evidence>
<keyword evidence="9" id="KW-0325">Glycoprotein</keyword>
<dbReference type="InterPro" id="IPR047012">
    <property type="entry name" value="ICAM_VCAM"/>
</dbReference>
<evidence type="ECO:0000259" key="12">
    <source>
        <dbReference type="PROSITE" id="PS50835"/>
    </source>
</evidence>
<evidence type="ECO:0000256" key="3">
    <source>
        <dbReference type="ARBA" id="ARBA00022729"/>
    </source>
</evidence>
<protein>
    <submittedName>
        <fullName evidence="13">Vascular cell adhesion protein 1-like</fullName>
    </submittedName>
</protein>
<keyword evidence="6" id="KW-1133">Transmembrane helix</keyword>
<organism evidence="13 14">
    <name type="scientific">Gadus morhua</name>
    <name type="common">Atlantic cod</name>
    <dbReference type="NCBI Taxonomy" id="8049"/>
    <lineage>
        <taxon>Eukaryota</taxon>
        <taxon>Metazoa</taxon>
        <taxon>Chordata</taxon>
        <taxon>Craniata</taxon>
        <taxon>Vertebrata</taxon>
        <taxon>Euteleostomi</taxon>
        <taxon>Actinopterygii</taxon>
        <taxon>Neopterygii</taxon>
        <taxon>Teleostei</taxon>
        <taxon>Neoteleostei</taxon>
        <taxon>Acanthomorphata</taxon>
        <taxon>Zeiogadaria</taxon>
        <taxon>Gadariae</taxon>
        <taxon>Gadiformes</taxon>
        <taxon>Gadoidei</taxon>
        <taxon>Gadidae</taxon>
        <taxon>Gadus</taxon>
    </lineage>
</organism>
<evidence type="ECO:0000256" key="4">
    <source>
        <dbReference type="ARBA" id="ARBA00022737"/>
    </source>
</evidence>
<dbReference type="GO" id="GO:0098609">
    <property type="term" value="P:cell-cell adhesion"/>
    <property type="evidence" value="ECO:0007669"/>
    <property type="project" value="InterPro"/>
</dbReference>
<dbReference type="InterPro" id="IPR013783">
    <property type="entry name" value="Ig-like_fold"/>
</dbReference>
<dbReference type="InterPro" id="IPR007110">
    <property type="entry name" value="Ig-like_dom"/>
</dbReference>
<reference evidence="13" key="1">
    <citation type="submission" date="2025-08" db="UniProtKB">
        <authorList>
            <consortium name="Ensembl"/>
        </authorList>
    </citation>
    <scope>IDENTIFICATION</scope>
</reference>
<keyword evidence="3 11" id="KW-0732">Signal</keyword>
<dbReference type="InterPro" id="IPR036179">
    <property type="entry name" value="Ig-like_dom_sf"/>
</dbReference>
<keyword evidence="5" id="KW-0130">Cell adhesion</keyword>
<evidence type="ECO:0000256" key="7">
    <source>
        <dbReference type="ARBA" id="ARBA00023136"/>
    </source>
</evidence>
<dbReference type="AlphaFoldDB" id="A0A8C4ZQP9"/>
<dbReference type="Proteomes" id="UP000694546">
    <property type="component" value="Chromosome 3"/>
</dbReference>
<gene>
    <name evidence="13" type="primary">LOC115540487</name>
</gene>
<evidence type="ECO:0000256" key="5">
    <source>
        <dbReference type="ARBA" id="ARBA00022889"/>
    </source>
</evidence>
<evidence type="ECO:0000313" key="14">
    <source>
        <dbReference type="Proteomes" id="UP000694546"/>
    </source>
</evidence>